<keyword evidence="3" id="KW-1185">Reference proteome</keyword>
<reference evidence="2 3" key="1">
    <citation type="submission" date="2023-05" db="EMBL/GenBank/DDBJ databases">
        <title>A 100% complete, gapless, phased diploid assembly of the Scenedesmus obliquus UTEX 3031 genome.</title>
        <authorList>
            <person name="Biondi T.C."/>
            <person name="Hanschen E.R."/>
            <person name="Kwon T."/>
            <person name="Eng W."/>
            <person name="Kruse C.P.S."/>
            <person name="Koehler S.I."/>
            <person name="Kunde Y."/>
            <person name="Gleasner C.D."/>
            <person name="You Mak K.T."/>
            <person name="Polle J."/>
            <person name="Hovde B.T."/>
            <person name="Starkenburg S.R."/>
        </authorList>
    </citation>
    <scope>NUCLEOTIDE SEQUENCE [LARGE SCALE GENOMIC DNA]</scope>
    <source>
        <strain evidence="2 3">DOE0152z</strain>
    </source>
</reference>
<proteinExistence type="predicted"/>
<feature type="region of interest" description="Disordered" evidence="1">
    <location>
        <begin position="66"/>
        <end position="88"/>
    </location>
</feature>
<evidence type="ECO:0000313" key="2">
    <source>
        <dbReference type="EMBL" id="WIA13926.1"/>
    </source>
</evidence>
<sequence length="158" mass="17638">MSQRLRGQQTTKGAVARSSWPLHSLAAQVLARSVKIGFLDFSKHSSIEALAEWHYVRALGNTGKTPQQLEAAGAEDGYSSRGGQHHRPQRWGEYAQLLRAIDAARDKLTEQARKASQQPHCLARVEPVAAARELDEQRKLLRLSVCEFREFLNHTGKG</sequence>
<name>A0ABY8U0C6_TETOB</name>
<dbReference type="EMBL" id="CP126212">
    <property type="protein sequence ID" value="WIA13926.1"/>
    <property type="molecule type" value="Genomic_DNA"/>
</dbReference>
<protein>
    <submittedName>
        <fullName evidence="2">Uncharacterized protein</fullName>
    </submittedName>
</protein>
<accession>A0ABY8U0C6</accession>
<evidence type="ECO:0000313" key="3">
    <source>
        <dbReference type="Proteomes" id="UP001244341"/>
    </source>
</evidence>
<gene>
    <name evidence="2" type="ORF">OEZ85_002496</name>
</gene>
<dbReference type="Proteomes" id="UP001244341">
    <property type="component" value="Chromosome 5b"/>
</dbReference>
<evidence type="ECO:0000256" key="1">
    <source>
        <dbReference type="SAM" id="MobiDB-lite"/>
    </source>
</evidence>
<organism evidence="2 3">
    <name type="scientific">Tetradesmus obliquus</name>
    <name type="common">Green alga</name>
    <name type="synonym">Acutodesmus obliquus</name>
    <dbReference type="NCBI Taxonomy" id="3088"/>
    <lineage>
        <taxon>Eukaryota</taxon>
        <taxon>Viridiplantae</taxon>
        <taxon>Chlorophyta</taxon>
        <taxon>core chlorophytes</taxon>
        <taxon>Chlorophyceae</taxon>
        <taxon>CS clade</taxon>
        <taxon>Sphaeropleales</taxon>
        <taxon>Scenedesmaceae</taxon>
        <taxon>Tetradesmus</taxon>
    </lineage>
</organism>